<evidence type="ECO:0000313" key="20">
    <source>
        <dbReference type="Proteomes" id="UP001604277"/>
    </source>
</evidence>
<dbReference type="Gene3D" id="1.10.20.140">
    <property type="match status" value="1"/>
</dbReference>
<dbReference type="Pfam" id="PF01715">
    <property type="entry name" value="IPPT"/>
    <property type="match status" value="1"/>
</dbReference>
<evidence type="ECO:0000256" key="1">
    <source>
        <dbReference type="ARBA" id="ARBA00004167"/>
    </source>
</evidence>
<keyword evidence="13" id="KW-0675">Receptor</keyword>
<comment type="caution">
    <text evidence="19">The sequence shown here is derived from an EMBL/GenBank/DDBJ whole genome shotgun (WGS) entry which is preliminary data.</text>
</comment>
<evidence type="ECO:0000256" key="7">
    <source>
        <dbReference type="ARBA" id="ARBA00022737"/>
    </source>
</evidence>
<proteinExistence type="inferred from homology"/>
<evidence type="ECO:0000256" key="12">
    <source>
        <dbReference type="ARBA" id="ARBA00023136"/>
    </source>
</evidence>
<dbReference type="NCBIfam" id="TIGR00174">
    <property type="entry name" value="miaA"/>
    <property type="match status" value="1"/>
</dbReference>
<keyword evidence="6" id="KW-0732">Signal</keyword>
<dbReference type="InterPro" id="IPR018022">
    <property type="entry name" value="IPT"/>
</dbReference>
<dbReference type="GO" id="GO:0004674">
    <property type="term" value="F:protein serine/threonine kinase activity"/>
    <property type="evidence" value="ECO:0007669"/>
    <property type="project" value="UniProtKB-KW"/>
</dbReference>
<dbReference type="SUPFAM" id="SSF52540">
    <property type="entry name" value="P-loop containing nucleoside triphosphate hydrolases"/>
    <property type="match status" value="2"/>
</dbReference>
<dbReference type="GO" id="GO:0016020">
    <property type="term" value="C:membrane"/>
    <property type="evidence" value="ECO:0007669"/>
    <property type="project" value="UniProtKB-SubCell"/>
</dbReference>
<keyword evidence="8 15" id="KW-0547">Nucleotide-binding</keyword>
<dbReference type="InterPro" id="IPR027417">
    <property type="entry name" value="P-loop_NTPase"/>
</dbReference>
<keyword evidence="11" id="KW-1133">Transmembrane helix</keyword>
<dbReference type="Pfam" id="PF00069">
    <property type="entry name" value="Pkinase"/>
    <property type="match status" value="1"/>
</dbReference>
<evidence type="ECO:0000256" key="13">
    <source>
        <dbReference type="ARBA" id="ARBA00023170"/>
    </source>
</evidence>
<organism evidence="19 20">
    <name type="scientific">Forsythia ovata</name>
    <dbReference type="NCBI Taxonomy" id="205694"/>
    <lineage>
        <taxon>Eukaryota</taxon>
        <taxon>Viridiplantae</taxon>
        <taxon>Streptophyta</taxon>
        <taxon>Embryophyta</taxon>
        <taxon>Tracheophyta</taxon>
        <taxon>Spermatophyta</taxon>
        <taxon>Magnoliopsida</taxon>
        <taxon>eudicotyledons</taxon>
        <taxon>Gunneridae</taxon>
        <taxon>Pentapetalae</taxon>
        <taxon>asterids</taxon>
        <taxon>lamiids</taxon>
        <taxon>Lamiales</taxon>
        <taxon>Oleaceae</taxon>
        <taxon>Forsythieae</taxon>
        <taxon>Forsythia</taxon>
    </lineage>
</organism>
<protein>
    <recommendedName>
        <fullName evidence="18">Protein kinase domain-containing protein</fullName>
    </recommendedName>
</protein>
<comment type="similarity">
    <text evidence="16">Belongs to the IPP transferase family.</text>
</comment>
<evidence type="ECO:0000256" key="10">
    <source>
        <dbReference type="ARBA" id="ARBA00022840"/>
    </source>
</evidence>
<dbReference type="Gene3D" id="3.30.200.20">
    <property type="entry name" value="Phosphorylase Kinase, domain 1"/>
    <property type="match status" value="1"/>
</dbReference>
<reference evidence="20" key="1">
    <citation type="submission" date="2024-07" db="EMBL/GenBank/DDBJ databases">
        <title>Two chromosome-level genome assemblies of Korean endemic species Abeliophyllum distichum and Forsythia ovata (Oleaceae).</title>
        <authorList>
            <person name="Jang H."/>
        </authorList>
    </citation>
    <scope>NUCLEOTIDE SEQUENCE [LARGE SCALE GENOMIC DNA]</scope>
</reference>
<dbReference type="Proteomes" id="UP001604277">
    <property type="component" value="Unassembled WGS sequence"/>
</dbReference>
<evidence type="ECO:0000256" key="3">
    <source>
        <dbReference type="ARBA" id="ARBA00022553"/>
    </source>
</evidence>
<evidence type="ECO:0000256" key="14">
    <source>
        <dbReference type="ARBA" id="ARBA00023180"/>
    </source>
</evidence>
<dbReference type="SMART" id="SM00220">
    <property type="entry name" value="S_TKc"/>
    <property type="match status" value="1"/>
</dbReference>
<evidence type="ECO:0000256" key="17">
    <source>
        <dbReference type="SAM" id="MobiDB-lite"/>
    </source>
</evidence>
<keyword evidence="2" id="KW-0723">Serine/threonine-protein kinase</keyword>
<evidence type="ECO:0000256" key="6">
    <source>
        <dbReference type="ARBA" id="ARBA00022729"/>
    </source>
</evidence>
<feature type="domain" description="Protein kinase" evidence="18">
    <location>
        <begin position="46"/>
        <end position="328"/>
    </location>
</feature>
<dbReference type="FunFam" id="1.10.510.10:FF:000044">
    <property type="entry name" value="Putative LRR receptor-like serine/threonine-protein kinase"/>
    <property type="match status" value="1"/>
</dbReference>
<dbReference type="PROSITE" id="PS00108">
    <property type="entry name" value="PROTEIN_KINASE_ST"/>
    <property type="match status" value="1"/>
</dbReference>
<dbReference type="InterPro" id="IPR017441">
    <property type="entry name" value="Protein_kinase_ATP_BS"/>
</dbReference>
<dbReference type="FunFam" id="1.10.20.140:FF:000007">
    <property type="entry name" value="tRNA dimethylallyltransferase 9"/>
    <property type="match status" value="1"/>
</dbReference>
<evidence type="ECO:0000256" key="8">
    <source>
        <dbReference type="ARBA" id="ARBA00022741"/>
    </source>
</evidence>
<dbReference type="PANTHER" id="PTHR47973">
    <property type="entry name" value="CYSTEINE-RICH RECEPTOR-LIKE PROTEIN KINASE 3"/>
    <property type="match status" value="1"/>
</dbReference>
<evidence type="ECO:0000256" key="2">
    <source>
        <dbReference type="ARBA" id="ARBA00022527"/>
    </source>
</evidence>
<dbReference type="FunFam" id="3.30.200.20:FF:000421">
    <property type="entry name" value="Serine/threonine-protein kinase receptor"/>
    <property type="match status" value="1"/>
</dbReference>
<evidence type="ECO:0000256" key="5">
    <source>
        <dbReference type="ARBA" id="ARBA00022692"/>
    </source>
</evidence>
<dbReference type="Gene3D" id="3.40.50.300">
    <property type="entry name" value="P-loop containing nucleotide triphosphate hydrolases"/>
    <property type="match status" value="1"/>
</dbReference>
<dbReference type="CDD" id="cd14066">
    <property type="entry name" value="STKc_IRAK"/>
    <property type="match status" value="1"/>
</dbReference>
<dbReference type="SUPFAM" id="SSF56112">
    <property type="entry name" value="Protein kinase-like (PK-like)"/>
    <property type="match status" value="1"/>
</dbReference>
<dbReference type="InterPro" id="IPR011009">
    <property type="entry name" value="Kinase-like_dom_sf"/>
</dbReference>
<comment type="subcellular location">
    <subcellularLocation>
        <location evidence="1">Membrane</location>
        <topology evidence="1">Single-pass membrane protein</topology>
    </subcellularLocation>
</comment>
<evidence type="ECO:0000259" key="18">
    <source>
        <dbReference type="PROSITE" id="PS50011"/>
    </source>
</evidence>
<feature type="region of interest" description="Disordered" evidence="17">
    <location>
        <begin position="341"/>
        <end position="360"/>
    </location>
</feature>
<dbReference type="InterPro" id="IPR000719">
    <property type="entry name" value="Prot_kinase_dom"/>
</dbReference>
<sequence>MTCFSRCFSRNASSPTRQRVNIDEEISGIETKLYSYRELQIATDKFNPANKIGEGGFGSVYKGKLNDGTLAAVKVLSAESQQGVREFLTEIVAISGIEHENLVKLYGCCAEGDHRILVYGYLENNSLSQTLLGGCCSGLQFSWKTRTKICVGVARGIMFLHEEIKPHIVHRDIKASNILLDKNLNPKISDFGLAKLFPENQTHISTRVAGTIGYMAPEYASRGQLTRKADIYSFGVLLMEVLSGSFNTNKRLPAEDRHILKRAWRLYEEGNIVHFVDTALEGDFDVDEARKYLKIGLLCTQEKPNNRPSMSIVVRMMTGEMDVDEKTISRPGLMPQFVPVESSQSNTSYTSSTGSGNQDNLTKMMGGFGIGGVRMSCLRLTSTAEAPLLRPSILPFSLNLRRRLIRPLATSCSATATKNKKEKVIVISGPTGAGKSRLALELAKRLNGEIISADSVQVYRGLDVGSAKPSLSERQEVPHHLIDILHPSEDYSVGQFYEDGRQVTNDVLNRGRVPIVAGGTGLYLRWFIYGKPDVPKASRDITSEVHSELADLQRVGDWDAAVHLLVKAGDPSAQSLATNDWYRLRRRLEIIKSSGAPPSSFLVPYDSFRENFESSEADAVDINSASDGLQESKSKDLDYDFICVFLSTQRLDLYRSIDFRCEDMLLGDDGILSEAKWLLDLGLLPNSNSATRAIGYRQAMEYLLKCREQGGQSSAQDFYAFLSEFQKASRNFAKRQMTWFRNEPIYHWIDASKPLENVLNFICDAYQDQNGNLRVPESLCMKKDMTNQREVSRLKAYRTKNRHFVGREDCTDILNWVRTQEKATGTPRLQWNENLDEFSYAR</sequence>
<evidence type="ECO:0000256" key="9">
    <source>
        <dbReference type="ARBA" id="ARBA00022777"/>
    </source>
</evidence>
<keyword evidence="20" id="KW-1185">Reference proteome</keyword>
<dbReference type="InterPro" id="IPR052059">
    <property type="entry name" value="CR_Ser/Thr_kinase"/>
</dbReference>
<evidence type="ECO:0000256" key="15">
    <source>
        <dbReference type="PROSITE-ProRule" id="PRU10141"/>
    </source>
</evidence>
<dbReference type="AlphaFoldDB" id="A0ABD1Q997"/>
<accession>A0ABD1Q997</accession>
<keyword evidence="3" id="KW-0597">Phosphoprotein</keyword>
<evidence type="ECO:0000256" key="16">
    <source>
        <dbReference type="RuleBase" id="RU003785"/>
    </source>
</evidence>
<dbReference type="Gene3D" id="1.10.510.10">
    <property type="entry name" value="Transferase(Phosphotransferase) domain 1"/>
    <property type="match status" value="1"/>
</dbReference>
<keyword evidence="4 16" id="KW-0808">Transferase</keyword>
<evidence type="ECO:0000256" key="11">
    <source>
        <dbReference type="ARBA" id="ARBA00022989"/>
    </source>
</evidence>
<dbReference type="InterPro" id="IPR008271">
    <property type="entry name" value="Ser/Thr_kinase_AS"/>
</dbReference>
<dbReference type="GO" id="GO:0005524">
    <property type="term" value="F:ATP binding"/>
    <property type="evidence" value="ECO:0007669"/>
    <property type="project" value="UniProtKB-UniRule"/>
</dbReference>
<dbReference type="HAMAP" id="MF_00185">
    <property type="entry name" value="IPP_trans"/>
    <property type="match status" value="1"/>
</dbReference>
<dbReference type="PROSITE" id="PS50011">
    <property type="entry name" value="PROTEIN_KINASE_DOM"/>
    <property type="match status" value="1"/>
</dbReference>
<keyword evidence="10 15" id="KW-0067">ATP-binding</keyword>
<gene>
    <name evidence="19" type="ORF">Fot_48526</name>
</gene>
<feature type="binding site" evidence="15">
    <location>
        <position position="74"/>
    </location>
    <ligand>
        <name>ATP</name>
        <dbReference type="ChEBI" id="CHEBI:30616"/>
    </ligand>
</feature>
<dbReference type="EMBL" id="JBFOLJ010000015">
    <property type="protein sequence ID" value="KAL2472790.1"/>
    <property type="molecule type" value="Genomic_DNA"/>
</dbReference>
<dbReference type="PROSITE" id="PS00107">
    <property type="entry name" value="PROTEIN_KINASE_ATP"/>
    <property type="match status" value="1"/>
</dbReference>
<evidence type="ECO:0000256" key="4">
    <source>
        <dbReference type="ARBA" id="ARBA00022679"/>
    </source>
</evidence>
<keyword evidence="12" id="KW-0472">Membrane</keyword>
<evidence type="ECO:0000313" key="19">
    <source>
        <dbReference type="EMBL" id="KAL2472790.1"/>
    </source>
</evidence>
<keyword evidence="7" id="KW-0677">Repeat</keyword>
<keyword evidence="9" id="KW-0418">Kinase</keyword>
<name>A0ABD1Q997_9LAMI</name>
<feature type="compositionally biased region" description="Low complexity" evidence="17">
    <location>
        <begin position="342"/>
        <end position="358"/>
    </location>
</feature>
<keyword evidence="14" id="KW-0325">Glycoprotein</keyword>
<keyword evidence="5" id="KW-0812">Transmembrane</keyword>